<proteinExistence type="predicted"/>
<reference evidence="1 2" key="1">
    <citation type="journal article" date="2023" name="Int. J. Syst. Evol. Microbiol.">
        <title>Arthrobacter mangrovi sp. nov., an actinobacterium isolated from the rhizosphere of a mangrove.</title>
        <authorList>
            <person name="Hamada M."/>
            <person name="Saitou S."/>
            <person name="Enomoto N."/>
            <person name="Nanri K."/>
            <person name="Hidaka K."/>
            <person name="Miura T."/>
            <person name="Tamura T."/>
        </authorList>
    </citation>
    <scope>NUCLEOTIDE SEQUENCE [LARGE SCALE GENOMIC DNA]</scope>
    <source>
        <strain evidence="1 2">NBRC 112813</strain>
    </source>
</reference>
<organism evidence="1 2">
    <name type="scientific">Arthrobacter mangrovi</name>
    <dbReference type="NCBI Taxonomy" id="2966350"/>
    <lineage>
        <taxon>Bacteria</taxon>
        <taxon>Bacillati</taxon>
        <taxon>Actinomycetota</taxon>
        <taxon>Actinomycetes</taxon>
        <taxon>Micrococcales</taxon>
        <taxon>Micrococcaceae</taxon>
        <taxon>Arthrobacter</taxon>
    </lineage>
</organism>
<dbReference type="RefSeq" id="WP_264795353.1">
    <property type="nucleotide sequence ID" value="NZ_BRVS01000006.1"/>
</dbReference>
<gene>
    <name evidence="1" type="ORF">AHIS1636_16540</name>
</gene>
<evidence type="ECO:0008006" key="3">
    <source>
        <dbReference type="Google" id="ProtNLM"/>
    </source>
</evidence>
<dbReference type="Proteomes" id="UP001209654">
    <property type="component" value="Unassembled WGS sequence"/>
</dbReference>
<accession>A0ABQ5MTB4</accession>
<keyword evidence="2" id="KW-1185">Reference proteome</keyword>
<name>A0ABQ5MTB4_9MICC</name>
<evidence type="ECO:0000313" key="1">
    <source>
        <dbReference type="EMBL" id="GLB67215.1"/>
    </source>
</evidence>
<dbReference type="EMBL" id="BRVS01000006">
    <property type="protein sequence ID" value="GLB67215.1"/>
    <property type="molecule type" value="Genomic_DNA"/>
</dbReference>
<comment type="caution">
    <text evidence="1">The sequence shown here is derived from an EMBL/GenBank/DDBJ whole genome shotgun (WGS) entry which is preliminary data.</text>
</comment>
<sequence>MAAILEQAQQRTQGEPVEVRFTPRGRPLAVRWRGRLWPVVAEPVHEVGQPDGTGSMDDADVVVDTPAVKAECWRLQVQASSASPLHTLEVRRQPGRNEWLLRDVSGE</sequence>
<evidence type="ECO:0000313" key="2">
    <source>
        <dbReference type="Proteomes" id="UP001209654"/>
    </source>
</evidence>
<protein>
    <recommendedName>
        <fullName evidence="3">Nucleotidyltransferase</fullName>
    </recommendedName>
</protein>